<accession>A0ABT3YI77</accession>
<evidence type="ECO:0000256" key="3">
    <source>
        <dbReference type="PROSITE-ProRule" id="PRU10038"/>
    </source>
</evidence>
<protein>
    <submittedName>
        <fullName evidence="5">Alpha/beta hydrolase</fullName>
    </submittedName>
</protein>
<dbReference type="PANTHER" id="PTHR48081:SF8">
    <property type="entry name" value="ALPHA_BETA HYDROLASE FOLD-3 DOMAIN-CONTAINING PROTEIN-RELATED"/>
    <property type="match status" value="1"/>
</dbReference>
<proteinExistence type="inferred from homology"/>
<evidence type="ECO:0000256" key="2">
    <source>
        <dbReference type="ARBA" id="ARBA00022801"/>
    </source>
</evidence>
<dbReference type="Gene3D" id="3.40.50.1820">
    <property type="entry name" value="alpha/beta hydrolase"/>
    <property type="match status" value="1"/>
</dbReference>
<dbReference type="Pfam" id="PF07859">
    <property type="entry name" value="Abhydrolase_3"/>
    <property type="match status" value="1"/>
</dbReference>
<evidence type="ECO:0000259" key="4">
    <source>
        <dbReference type="Pfam" id="PF07859"/>
    </source>
</evidence>
<dbReference type="InterPro" id="IPR013094">
    <property type="entry name" value="AB_hydrolase_3"/>
</dbReference>
<dbReference type="PROSITE" id="PS01174">
    <property type="entry name" value="LIPASE_GDXG_SER"/>
    <property type="match status" value="1"/>
</dbReference>
<dbReference type="InterPro" id="IPR029058">
    <property type="entry name" value="AB_hydrolase_fold"/>
</dbReference>
<dbReference type="SUPFAM" id="SSF53474">
    <property type="entry name" value="alpha/beta-Hydrolases"/>
    <property type="match status" value="1"/>
</dbReference>
<evidence type="ECO:0000313" key="6">
    <source>
        <dbReference type="Proteomes" id="UP001081283"/>
    </source>
</evidence>
<gene>
    <name evidence="5" type="ORF">OEG82_16410</name>
</gene>
<evidence type="ECO:0000256" key="1">
    <source>
        <dbReference type="ARBA" id="ARBA00010515"/>
    </source>
</evidence>
<comment type="similarity">
    <text evidence="1">Belongs to the 'GDXG' lipolytic enzyme family.</text>
</comment>
<keyword evidence="6" id="KW-1185">Reference proteome</keyword>
<dbReference type="PANTHER" id="PTHR48081">
    <property type="entry name" value="AB HYDROLASE SUPERFAMILY PROTEIN C4A8.06C"/>
    <property type="match status" value="1"/>
</dbReference>
<dbReference type="GO" id="GO:0016787">
    <property type="term" value="F:hydrolase activity"/>
    <property type="evidence" value="ECO:0007669"/>
    <property type="project" value="UniProtKB-KW"/>
</dbReference>
<evidence type="ECO:0000313" key="5">
    <source>
        <dbReference type="EMBL" id="MCY0095586.1"/>
    </source>
</evidence>
<keyword evidence="2 5" id="KW-0378">Hydrolase</keyword>
<name>A0ABT3YI77_9HYPH</name>
<dbReference type="RefSeq" id="WP_267613467.1">
    <property type="nucleotide sequence ID" value="NZ_JAOVZQ010000001.1"/>
</dbReference>
<comment type="caution">
    <text evidence="5">The sequence shown here is derived from an EMBL/GenBank/DDBJ whole genome shotgun (WGS) entry which is preliminary data.</text>
</comment>
<organism evidence="5 6">
    <name type="scientific">Hoeflea ulvae</name>
    <dbReference type="NCBI Taxonomy" id="2983764"/>
    <lineage>
        <taxon>Bacteria</taxon>
        <taxon>Pseudomonadati</taxon>
        <taxon>Pseudomonadota</taxon>
        <taxon>Alphaproteobacteria</taxon>
        <taxon>Hyphomicrobiales</taxon>
        <taxon>Rhizobiaceae</taxon>
        <taxon>Hoeflea</taxon>
    </lineage>
</organism>
<dbReference type="InterPro" id="IPR050300">
    <property type="entry name" value="GDXG_lipolytic_enzyme"/>
</dbReference>
<feature type="active site" evidence="3">
    <location>
        <position position="172"/>
    </location>
</feature>
<feature type="domain" description="Alpha/beta hydrolase fold-3" evidence="4">
    <location>
        <begin position="100"/>
        <end position="299"/>
    </location>
</feature>
<reference evidence="5" key="1">
    <citation type="submission" date="2022-10" db="EMBL/GenBank/DDBJ databases">
        <title>Hoeflea sp. J2-29, isolated from marine algae.</title>
        <authorList>
            <person name="Kristyanto S."/>
            <person name="Kim J.M."/>
            <person name="Jeon C.O."/>
        </authorList>
    </citation>
    <scope>NUCLEOTIDE SEQUENCE</scope>
    <source>
        <strain evidence="5">J2-29</strain>
    </source>
</reference>
<dbReference type="Proteomes" id="UP001081283">
    <property type="component" value="Unassembled WGS sequence"/>
</dbReference>
<dbReference type="InterPro" id="IPR033140">
    <property type="entry name" value="Lipase_GDXG_put_SER_AS"/>
</dbReference>
<dbReference type="EMBL" id="JAOVZQ010000001">
    <property type="protein sequence ID" value="MCY0095586.1"/>
    <property type="molecule type" value="Genomic_DNA"/>
</dbReference>
<sequence>MGVNTNTWISKEFPLRPSPYDTLLDDETWRFIDISVAFYPEDATSLDHAGQRRVYDDLCKAFDAGRPSGVSVRDYSIPGPAAPIPLREYMPASGKPQACVLYLHGGGFVLGGLDSHDSICAEICDGTGYAVIAVDYRLAPEHLHPAQFDDALAAFRHVAETYDLPVVLSGDSAGGNLAAAVAWATRGEAWAPAGQVLIYPALGAETTKGSFVSHAHAPMLTTEDMIYYDNLRSGGRSPVDDPAFTPLAATEFAGLPPTLVFTAECDPLSGDGPDYCARLTKAGGNAVCFEEKGLVHGYLRARHSVTRARDSFARMVRGIKSLGAGDWPY</sequence>